<evidence type="ECO:0000259" key="1">
    <source>
        <dbReference type="Pfam" id="PF03358"/>
    </source>
</evidence>
<accession>A0A4Q9GXP3</accession>
<dbReference type="EMBL" id="SISG01000001">
    <property type="protein sequence ID" value="TBN57523.1"/>
    <property type="molecule type" value="Genomic_DNA"/>
</dbReference>
<feature type="domain" description="NADPH-dependent FMN reductase-like" evidence="1">
    <location>
        <begin position="5"/>
        <end position="139"/>
    </location>
</feature>
<dbReference type="Gene3D" id="3.40.50.360">
    <property type="match status" value="1"/>
</dbReference>
<name>A0A4Q9GXP3_9MICO</name>
<dbReference type="PANTHER" id="PTHR30543:SF21">
    <property type="entry name" value="NAD(P)H-DEPENDENT FMN REDUCTASE LOT6"/>
    <property type="match status" value="1"/>
</dbReference>
<dbReference type="InterPro" id="IPR005025">
    <property type="entry name" value="FMN_Rdtase-like_dom"/>
</dbReference>
<dbReference type="GO" id="GO:0005829">
    <property type="term" value="C:cytosol"/>
    <property type="evidence" value="ECO:0007669"/>
    <property type="project" value="TreeGrafter"/>
</dbReference>
<sequence length="185" mass="20023">MNTLMIVVASVRPGRAGLPVAQWVNSAVAERGGFEIDFVDLAELALPFMDEPNHPAKRAYTKPHTFAWSERVEAADAFIFVTPEYNHSYAPALGNAIDFLSQEWWRKPVGFVSYGGVAAGARGVSAIEPVLTTVGLIKTGANVEIPFIGTRVQDDAFQPNEKESAILGKLVTELETLAGALKPLR</sequence>
<reference evidence="3" key="1">
    <citation type="submission" date="2019-02" db="EMBL/GenBank/DDBJ databases">
        <title>Glaciihabitans arcticus sp. nov., a psychrotolerant bacterium isolated from polar soil.</title>
        <authorList>
            <person name="Dahal R.H."/>
        </authorList>
    </citation>
    <scope>NUCLEOTIDE SEQUENCE [LARGE SCALE GENOMIC DNA]</scope>
    <source>
        <strain evidence="3">RP-3-7</strain>
    </source>
</reference>
<dbReference type="InterPro" id="IPR029039">
    <property type="entry name" value="Flavoprotein-like_sf"/>
</dbReference>
<keyword evidence="3" id="KW-1185">Reference proteome</keyword>
<dbReference type="Proteomes" id="UP000294194">
    <property type="component" value="Unassembled WGS sequence"/>
</dbReference>
<evidence type="ECO:0000313" key="3">
    <source>
        <dbReference type="Proteomes" id="UP000294194"/>
    </source>
</evidence>
<dbReference type="InterPro" id="IPR050712">
    <property type="entry name" value="NAD(P)H-dep_reductase"/>
</dbReference>
<gene>
    <name evidence="2" type="ORF">EYE40_09050</name>
</gene>
<organism evidence="2 3">
    <name type="scientific">Glaciihabitans arcticus</name>
    <dbReference type="NCBI Taxonomy" id="2668039"/>
    <lineage>
        <taxon>Bacteria</taxon>
        <taxon>Bacillati</taxon>
        <taxon>Actinomycetota</taxon>
        <taxon>Actinomycetes</taxon>
        <taxon>Micrococcales</taxon>
        <taxon>Microbacteriaceae</taxon>
        <taxon>Glaciihabitans</taxon>
    </lineage>
</organism>
<protein>
    <submittedName>
        <fullName evidence="2">NADPH-dependent oxidoreductase</fullName>
    </submittedName>
</protein>
<dbReference type="Pfam" id="PF03358">
    <property type="entry name" value="FMN_red"/>
    <property type="match status" value="1"/>
</dbReference>
<dbReference type="GO" id="GO:0016491">
    <property type="term" value="F:oxidoreductase activity"/>
    <property type="evidence" value="ECO:0007669"/>
    <property type="project" value="InterPro"/>
</dbReference>
<evidence type="ECO:0000313" key="2">
    <source>
        <dbReference type="EMBL" id="TBN57523.1"/>
    </source>
</evidence>
<comment type="caution">
    <text evidence="2">The sequence shown here is derived from an EMBL/GenBank/DDBJ whole genome shotgun (WGS) entry which is preliminary data.</text>
</comment>
<dbReference type="GO" id="GO:0010181">
    <property type="term" value="F:FMN binding"/>
    <property type="evidence" value="ECO:0007669"/>
    <property type="project" value="TreeGrafter"/>
</dbReference>
<dbReference type="AlphaFoldDB" id="A0A4Q9GXP3"/>
<dbReference type="PANTHER" id="PTHR30543">
    <property type="entry name" value="CHROMATE REDUCTASE"/>
    <property type="match status" value="1"/>
</dbReference>
<dbReference type="SUPFAM" id="SSF52218">
    <property type="entry name" value="Flavoproteins"/>
    <property type="match status" value="1"/>
</dbReference>
<dbReference type="RefSeq" id="WP_130981634.1">
    <property type="nucleotide sequence ID" value="NZ_SISG01000001.1"/>
</dbReference>
<proteinExistence type="predicted"/>